<protein>
    <submittedName>
        <fullName evidence="2">Uncharacterized protein</fullName>
    </submittedName>
</protein>
<feature type="compositionally biased region" description="Polar residues" evidence="1">
    <location>
        <begin position="33"/>
        <end position="54"/>
    </location>
</feature>
<dbReference type="AlphaFoldDB" id="A0A2N5VQK9"/>
<comment type="caution">
    <text evidence="2">The sequence shown here is derived from an EMBL/GenBank/DDBJ whole genome shotgun (WGS) entry which is preliminary data.</text>
</comment>
<feature type="region of interest" description="Disordered" evidence="1">
    <location>
        <begin position="19"/>
        <end position="75"/>
    </location>
</feature>
<proteinExistence type="predicted"/>
<evidence type="ECO:0000256" key="1">
    <source>
        <dbReference type="SAM" id="MobiDB-lite"/>
    </source>
</evidence>
<dbReference type="EMBL" id="PGCI01000001">
    <property type="protein sequence ID" value="PLW52291.1"/>
    <property type="molecule type" value="Genomic_DNA"/>
</dbReference>
<accession>A0A2N5VQK9</accession>
<dbReference type="Proteomes" id="UP000235392">
    <property type="component" value="Unassembled WGS sequence"/>
</dbReference>
<gene>
    <name evidence="2" type="ORF">PCASD_00206</name>
</gene>
<name>A0A2N5VQK9_9BASI</name>
<sequence>MSNPHLCLLKLTDAERALDKDTLPPSPCEDSDCPQQTPNTRASAKATATNTPQSAAFDPKLAKKYRPPAKGGSLP</sequence>
<evidence type="ECO:0000313" key="3">
    <source>
        <dbReference type="Proteomes" id="UP000235392"/>
    </source>
</evidence>
<organism evidence="2 3">
    <name type="scientific">Puccinia coronata f. sp. avenae</name>
    <dbReference type="NCBI Taxonomy" id="200324"/>
    <lineage>
        <taxon>Eukaryota</taxon>
        <taxon>Fungi</taxon>
        <taxon>Dikarya</taxon>
        <taxon>Basidiomycota</taxon>
        <taxon>Pucciniomycotina</taxon>
        <taxon>Pucciniomycetes</taxon>
        <taxon>Pucciniales</taxon>
        <taxon>Pucciniaceae</taxon>
        <taxon>Puccinia</taxon>
    </lineage>
</organism>
<reference evidence="2 3" key="1">
    <citation type="submission" date="2017-11" db="EMBL/GenBank/DDBJ databases">
        <title>De novo assembly and phasing of dikaryotic genomes from two isolates of Puccinia coronata f. sp. avenae, the causal agent of oat crown rust.</title>
        <authorList>
            <person name="Miller M.E."/>
            <person name="Zhang Y."/>
            <person name="Omidvar V."/>
            <person name="Sperschneider J."/>
            <person name="Schwessinger B."/>
            <person name="Raley C."/>
            <person name="Palmer J.M."/>
            <person name="Garnica D."/>
            <person name="Upadhyaya N."/>
            <person name="Rathjen J."/>
            <person name="Taylor J.M."/>
            <person name="Park R.F."/>
            <person name="Dodds P.N."/>
            <person name="Hirsch C.D."/>
            <person name="Kianian S.F."/>
            <person name="Figueroa M."/>
        </authorList>
    </citation>
    <scope>NUCLEOTIDE SEQUENCE [LARGE SCALE GENOMIC DNA]</scope>
    <source>
        <strain evidence="2">12SD80</strain>
    </source>
</reference>
<evidence type="ECO:0000313" key="2">
    <source>
        <dbReference type="EMBL" id="PLW52291.1"/>
    </source>
</evidence>